<dbReference type="AlphaFoldDB" id="A0AA86Q0Z9"/>
<dbReference type="InterPro" id="IPR050836">
    <property type="entry name" value="SDS22/Internalin_LRR"/>
</dbReference>
<reference evidence="4 5" key="2">
    <citation type="submission" date="2024-07" db="EMBL/GenBank/DDBJ databases">
        <authorList>
            <person name="Akdeniz Z."/>
        </authorList>
    </citation>
    <scope>NUCLEOTIDE SEQUENCE [LARGE SCALE GENOMIC DNA]</scope>
</reference>
<keyword evidence="2" id="KW-0677">Repeat</keyword>
<keyword evidence="5" id="KW-1185">Reference proteome</keyword>
<dbReference type="InterPro" id="IPR001611">
    <property type="entry name" value="Leu-rich_rpt"/>
</dbReference>
<dbReference type="Gene3D" id="3.80.10.10">
    <property type="entry name" value="Ribonuclease Inhibitor"/>
    <property type="match status" value="2"/>
</dbReference>
<dbReference type="PROSITE" id="PS51450">
    <property type="entry name" value="LRR"/>
    <property type="match status" value="6"/>
</dbReference>
<protein>
    <submittedName>
        <fullName evidence="3">Leucine-rich repeat domain-containing protein</fullName>
    </submittedName>
    <submittedName>
        <fullName evidence="4">Leucine-rich_repeat domain-containing protein</fullName>
    </submittedName>
</protein>
<sequence>MYQSIYLNLNNEPKMYMLNQENPEYDQKMILKYQDKITEGELDICNESELISLKFIQNFDVQELSIDRNFKIMIDLKSKTIKVLKFKVSPIVYTYLSPTDFSLIDMELENLEVLQLSENKLNNQSILNLSKFKKLRYLDLYKNFVDSNCVFNLTGLTQLGLCQCNLENINGLSANINLEGLDVSINSIIDLTPLKYLVKLTYLNLCSLVISDISILQYLVNLKGLYLSNNTLYDLTPLQYLVQLTKLELRQMRQQIVDLSVLKYLTQLEQLNLSQNNDLDLSPLQYLVNLTMLDLSNCNLKNVPQLNNLVNLESLCLNNNDELNITQLYCTKLQLLYLSNCDLRSVSTLKSICSLQYLDLDGNADIDITALQYLTNLTQLSLKQCNLISISVLRPLINLETLNLDTNNIIYLEPLQCMNSLYDLIVERNLIQNFQPIQQLRFNNYVICNQGQPSKEDLKAANTQRDINSQIDNLKTIQSTRIRFYTSLNQMKVAINIQTTNLRYNHISFVGNIAHLFQQLNVIQTYE</sequence>
<dbReference type="PANTHER" id="PTHR46652">
    <property type="entry name" value="LEUCINE-RICH REPEAT AND IQ DOMAIN-CONTAINING PROTEIN 1-RELATED"/>
    <property type="match status" value="1"/>
</dbReference>
<gene>
    <name evidence="4" type="ORF">HINF_LOCUS23640</name>
    <name evidence="3" type="ORF">HINF_LOCUS36251</name>
</gene>
<reference evidence="3" key="1">
    <citation type="submission" date="2023-06" db="EMBL/GenBank/DDBJ databases">
        <authorList>
            <person name="Kurt Z."/>
        </authorList>
    </citation>
    <scope>NUCLEOTIDE SEQUENCE</scope>
</reference>
<dbReference type="InterPro" id="IPR032675">
    <property type="entry name" value="LRR_dom_sf"/>
</dbReference>
<evidence type="ECO:0000313" key="4">
    <source>
        <dbReference type="EMBL" id="CAL6013140.1"/>
    </source>
</evidence>
<dbReference type="SUPFAM" id="SSF52058">
    <property type="entry name" value="L domain-like"/>
    <property type="match status" value="1"/>
</dbReference>
<evidence type="ECO:0000256" key="2">
    <source>
        <dbReference type="ARBA" id="ARBA00022737"/>
    </source>
</evidence>
<name>A0AA86Q0Z9_9EUKA</name>
<comment type="caution">
    <text evidence="3">The sequence shown here is derived from an EMBL/GenBank/DDBJ whole genome shotgun (WGS) entry which is preliminary data.</text>
</comment>
<evidence type="ECO:0000256" key="1">
    <source>
        <dbReference type="ARBA" id="ARBA00022614"/>
    </source>
</evidence>
<evidence type="ECO:0000313" key="3">
    <source>
        <dbReference type="EMBL" id="CAI9948606.1"/>
    </source>
</evidence>
<dbReference type="Proteomes" id="UP001642409">
    <property type="component" value="Unassembled WGS sequence"/>
</dbReference>
<keyword evidence="1" id="KW-0433">Leucine-rich repeat</keyword>
<dbReference type="EMBL" id="CAXDID020000068">
    <property type="protein sequence ID" value="CAL6013140.1"/>
    <property type="molecule type" value="Genomic_DNA"/>
</dbReference>
<dbReference type="PANTHER" id="PTHR46652:SF3">
    <property type="entry name" value="LEUCINE-RICH REPEAT-CONTAINING PROTEIN 9"/>
    <property type="match status" value="1"/>
</dbReference>
<proteinExistence type="predicted"/>
<evidence type="ECO:0000313" key="5">
    <source>
        <dbReference type="Proteomes" id="UP001642409"/>
    </source>
</evidence>
<dbReference type="EMBL" id="CATOUU010000790">
    <property type="protein sequence ID" value="CAI9948606.1"/>
    <property type="molecule type" value="Genomic_DNA"/>
</dbReference>
<accession>A0AA86Q0Z9</accession>
<organism evidence="3">
    <name type="scientific">Hexamita inflata</name>
    <dbReference type="NCBI Taxonomy" id="28002"/>
    <lineage>
        <taxon>Eukaryota</taxon>
        <taxon>Metamonada</taxon>
        <taxon>Diplomonadida</taxon>
        <taxon>Hexamitidae</taxon>
        <taxon>Hexamitinae</taxon>
        <taxon>Hexamita</taxon>
    </lineage>
</organism>